<evidence type="ECO:0000256" key="2">
    <source>
        <dbReference type="SAM" id="MobiDB-lite"/>
    </source>
</evidence>
<reference evidence="3 4" key="1">
    <citation type="journal article" date="2016" name="Front. Microbiol.">
        <title>Genome and transcriptome sequences reveal the specific parasitism of the nematophagous Purpureocillium lilacinum 36-1.</title>
        <authorList>
            <person name="Xie J."/>
            <person name="Li S."/>
            <person name="Mo C."/>
            <person name="Xiao X."/>
            <person name="Peng D."/>
            <person name="Wang G."/>
            <person name="Xiao Y."/>
        </authorList>
    </citation>
    <scope>NUCLEOTIDE SEQUENCE [LARGE SCALE GENOMIC DNA]</scope>
    <source>
        <strain evidence="3 4">36-1</strain>
    </source>
</reference>
<feature type="region of interest" description="Disordered" evidence="2">
    <location>
        <begin position="64"/>
        <end position="115"/>
    </location>
</feature>
<protein>
    <submittedName>
        <fullName evidence="3">Uncharacterized protein</fullName>
    </submittedName>
</protein>
<evidence type="ECO:0000313" key="3">
    <source>
        <dbReference type="EMBL" id="PWI64335.1"/>
    </source>
</evidence>
<feature type="coiled-coil region" evidence="1">
    <location>
        <begin position="189"/>
        <end position="216"/>
    </location>
</feature>
<dbReference type="AlphaFoldDB" id="A0A2U3DQ30"/>
<dbReference type="EMBL" id="LCWV01000070">
    <property type="protein sequence ID" value="PWI64335.1"/>
    <property type="molecule type" value="Genomic_DNA"/>
</dbReference>
<comment type="caution">
    <text evidence="3">The sequence shown here is derived from an EMBL/GenBank/DDBJ whole genome shotgun (WGS) entry which is preliminary data.</text>
</comment>
<feature type="compositionally biased region" description="Polar residues" evidence="2">
    <location>
        <begin position="64"/>
        <end position="75"/>
    </location>
</feature>
<name>A0A2U3DQ30_PURLI</name>
<keyword evidence="1" id="KW-0175">Coiled coil</keyword>
<accession>A0A2U3DQ30</accession>
<dbReference type="CDD" id="cd14688">
    <property type="entry name" value="bZIP_YAP"/>
    <property type="match status" value="1"/>
</dbReference>
<feature type="compositionally biased region" description="Low complexity" evidence="2">
    <location>
        <begin position="76"/>
        <end position="91"/>
    </location>
</feature>
<evidence type="ECO:0000256" key="1">
    <source>
        <dbReference type="SAM" id="Coils"/>
    </source>
</evidence>
<organism evidence="3 4">
    <name type="scientific">Purpureocillium lilacinum</name>
    <name type="common">Paecilomyces lilacinus</name>
    <dbReference type="NCBI Taxonomy" id="33203"/>
    <lineage>
        <taxon>Eukaryota</taxon>
        <taxon>Fungi</taxon>
        <taxon>Dikarya</taxon>
        <taxon>Ascomycota</taxon>
        <taxon>Pezizomycotina</taxon>
        <taxon>Sordariomycetes</taxon>
        <taxon>Hypocreomycetidae</taxon>
        <taxon>Hypocreales</taxon>
        <taxon>Ophiocordycipitaceae</taxon>
        <taxon>Purpureocillium</taxon>
    </lineage>
</organism>
<dbReference type="Proteomes" id="UP000245956">
    <property type="component" value="Unassembled WGS sequence"/>
</dbReference>
<gene>
    <name evidence="3" type="ORF">PCL_11250</name>
</gene>
<sequence length="636" mass="70969">MATLIISLDLAPCSSVVDVSSTLCDMRRHSTQTLRQPASLEGILAPINDSTTTVYAAEAQYQSQQTPVNIPCKSQPSSTVPKPKGTPTTKRSGVEAANGTPNSHKSRTAARDERRLVSNLTSAQLQRKRANDRRLQREYRARIRYTISSLEEELQQLRGSQAKDNESSRELHQRIIALEKEVQHERRLRTNDGKTIRQLRQRIQALEKELRGEKQLRVNDSDAIRELHHGNQVLEEELKYQKQLRINDSETIRQPRYEYQLYEPDVGSLVWRLDTLYSSPSVKSLFIPVEAKRSGVVAYLVVAVVDLEASRKLPTGFTKARARKAKKACSGHYSDTLRLFMPPTSAAPVAGCGVRVEGMTRATLLGLAVTMAASRTSALTGWKGRPRVKLRANLDATQDPKSPFSSELAGLDPLRRAPRSRVHIHRLYFGALRNARAMQSLFVIRTPRQCELVLAAVCDGPPKGAGGLAGRFYSRITWQPKDCSFRISPFTPYLSTLSMEPPTAWTALTYHDESDPTAGDEQVTLDIYRMELLDLGEEPEDGGTYSCLAPGCRKAFREPDVLEFHSKRCKKLTASPDAVARIVPSIPYFAIERTSWSDVTQNAPAGNHSTDGRQSNKRQVSASFTLYLNIEATPES</sequence>
<proteinExistence type="predicted"/>
<evidence type="ECO:0000313" key="4">
    <source>
        <dbReference type="Proteomes" id="UP000245956"/>
    </source>
</evidence>